<keyword evidence="3" id="KW-1185">Reference proteome</keyword>
<dbReference type="Proteomes" id="UP001213681">
    <property type="component" value="Unassembled WGS sequence"/>
</dbReference>
<comment type="caution">
    <text evidence="2">The sequence shown here is derived from an EMBL/GenBank/DDBJ whole genome shotgun (WGS) entry which is preliminary data.</text>
</comment>
<feature type="compositionally biased region" description="Low complexity" evidence="1">
    <location>
        <begin position="120"/>
        <end position="130"/>
    </location>
</feature>
<feature type="region of interest" description="Disordered" evidence="1">
    <location>
        <begin position="93"/>
        <end position="146"/>
    </location>
</feature>
<proteinExistence type="predicted"/>
<reference evidence="2" key="1">
    <citation type="submission" date="2022-12" db="EMBL/GenBank/DDBJ databases">
        <authorList>
            <person name="Petersen C."/>
        </authorList>
    </citation>
    <scope>NUCLEOTIDE SEQUENCE</scope>
    <source>
        <strain evidence="2">IBT 16125</strain>
    </source>
</reference>
<dbReference type="GeneID" id="81597109"/>
<sequence length="211" mass="23582">MTENKKASLPFPATCILVSFAFTSYLHRTWISQQIRAFKRLIRHTASKTKRPVRRQPQQITDTWCNVTASRSYNILAPSTRTGTANEVLTTYSTNEHSPWDSDNTSTDTASNLDTENDSDTSSSTEDSTTPLRLHPDQPGSSIPPADTVQWEIELDESIRNGRGPGAWLDRMIDRVVRLVVGDFDAEMRAQIELSAVSRRGMVIPGGFPEI</sequence>
<protein>
    <submittedName>
        <fullName evidence="2">Uncharacterized protein</fullName>
    </submittedName>
</protein>
<evidence type="ECO:0000313" key="3">
    <source>
        <dbReference type="Proteomes" id="UP001213681"/>
    </source>
</evidence>
<dbReference type="EMBL" id="JAPVEA010000002">
    <property type="protein sequence ID" value="KAJ5461931.1"/>
    <property type="molecule type" value="Genomic_DNA"/>
</dbReference>
<dbReference type="RefSeq" id="XP_056770973.1">
    <property type="nucleotide sequence ID" value="XM_056906866.1"/>
</dbReference>
<evidence type="ECO:0000256" key="1">
    <source>
        <dbReference type="SAM" id="MobiDB-lite"/>
    </source>
</evidence>
<reference evidence="2" key="2">
    <citation type="journal article" date="2023" name="IMA Fungus">
        <title>Comparative genomic study of the Penicillium genus elucidates a diverse pangenome and 15 lateral gene transfer events.</title>
        <authorList>
            <person name="Petersen C."/>
            <person name="Sorensen T."/>
            <person name="Nielsen M.R."/>
            <person name="Sondergaard T.E."/>
            <person name="Sorensen J.L."/>
            <person name="Fitzpatrick D.A."/>
            <person name="Frisvad J.C."/>
            <person name="Nielsen K.L."/>
        </authorList>
    </citation>
    <scope>NUCLEOTIDE SEQUENCE</scope>
    <source>
        <strain evidence="2">IBT 16125</strain>
    </source>
</reference>
<dbReference type="AlphaFoldDB" id="A0AAD6G790"/>
<accession>A0AAD6G790</accession>
<name>A0AAD6G790_9EURO</name>
<evidence type="ECO:0000313" key="2">
    <source>
        <dbReference type="EMBL" id="KAJ5461931.1"/>
    </source>
</evidence>
<feature type="compositionally biased region" description="Polar residues" evidence="1">
    <location>
        <begin position="93"/>
        <end position="113"/>
    </location>
</feature>
<gene>
    <name evidence="2" type="ORF">N7458_003483</name>
</gene>
<organism evidence="2 3">
    <name type="scientific">Penicillium daleae</name>
    <dbReference type="NCBI Taxonomy" id="63821"/>
    <lineage>
        <taxon>Eukaryota</taxon>
        <taxon>Fungi</taxon>
        <taxon>Dikarya</taxon>
        <taxon>Ascomycota</taxon>
        <taxon>Pezizomycotina</taxon>
        <taxon>Eurotiomycetes</taxon>
        <taxon>Eurotiomycetidae</taxon>
        <taxon>Eurotiales</taxon>
        <taxon>Aspergillaceae</taxon>
        <taxon>Penicillium</taxon>
    </lineage>
</organism>